<dbReference type="Proteomes" id="UP000070346">
    <property type="component" value="Unassembled WGS sequence"/>
</dbReference>
<evidence type="ECO:0000313" key="4">
    <source>
        <dbReference type="EMBL" id="MTE02904.1"/>
    </source>
</evidence>
<dbReference type="STRING" id="33959.BBP16_02830"/>
<evidence type="ECO:0000313" key="10">
    <source>
        <dbReference type="Proteomes" id="UP000094691"/>
    </source>
</evidence>
<dbReference type="AlphaFoldDB" id="A0A137PKQ1"/>
<evidence type="ECO:0000313" key="14">
    <source>
        <dbReference type="Proteomes" id="UP000464749"/>
    </source>
</evidence>
<evidence type="ECO:0000313" key="11">
    <source>
        <dbReference type="Proteomes" id="UP000215693"/>
    </source>
</evidence>
<keyword evidence="1" id="KW-1133">Transmembrane helix</keyword>
<dbReference type="Proteomes" id="UP000216008">
    <property type="component" value="Unassembled WGS sequence"/>
</dbReference>
<proteinExistence type="predicted"/>
<keyword evidence="1" id="KW-0472">Membrane</keyword>
<evidence type="ECO:0000313" key="13">
    <source>
        <dbReference type="Proteomes" id="UP000216448"/>
    </source>
</evidence>
<evidence type="ECO:0000313" key="7">
    <source>
        <dbReference type="EMBL" id="PAB54774.1"/>
    </source>
</evidence>
<dbReference type="EMBL" id="CP040854">
    <property type="protein sequence ID" value="QIA87808.1"/>
    <property type="molecule type" value="Genomic_DNA"/>
</dbReference>
<dbReference type="Proteomes" id="UP000488295">
    <property type="component" value="Unassembled WGS sequence"/>
</dbReference>
<evidence type="ECO:0000313" key="2">
    <source>
        <dbReference type="EMBL" id="AOG25894.1"/>
    </source>
</evidence>
<gene>
    <name evidence="6" type="ORF">A3P64_00285</name>
    <name evidence="7" type="ORF">A3Q24_07005</name>
    <name evidence="3" type="ORF">AYJ53_06085</name>
    <name evidence="2" type="ORF">BBP16_02830</name>
    <name evidence="5" type="ORF">CBF50_07835</name>
    <name evidence="8" type="ORF">FEE39_05600</name>
    <name evidence="4" type="ORF">GJU95_03835</name>
</gene>
<evidence type="ECO:0000313" key="9">
    <source>
        <dbReference type="Proteomes" id="UP000070346"/>
    </source>
</evidence>
<feature type="transmembrane region" description="Helical" evidence="1">
    <location>
        <begin position="43"/>
        <end position="66"/>
    </location>
</feature>
<dbReference type="Proteomes" id="UP000464749">
    <property type="component" value="Chromosome"/>
</dbReference>
<protein>
    <recommendedName>
        <fullName evidence="16">DUF3784 domain-containing protein</fullName>
    </recommendedName>
</protein>
<organism evidence="7 12">
    <name type="scientific">Lactobacillus johnsonii</name>
    <dbReference type="NCBI Taxonomy" id="33959"/>
    <lineage>
        <taxon>Bacteria</taxon>
        <taxon>Bacillati</taxon>
        <taxon>Bacillota</taxon>
        <taxon>Bacilli</taxon>
        <taxon>Lactobacillales</taxon>
        <taxon>Lactobacillaceae</taxon>
        <taxon>Lactobacillus</taxon>
    </lineage>
</organism>
<evidence type="ECO:0000313" key="8">
    <source>
        <dbReference type="EMBL" id="QIA87808.1"/>
    </source>
</evidence>
<reference evidence="2 10" key="2">
    <citation type="submission" date="2016-07" db="EMBL/GenBank/DDBJ databases">
        <title>Genome sequencing project for further understanding the molecular mechanisms of preventing non-alcoholic fatty liver disease.</title>
        <authorList>
            <person name="Wang H."/>
        </authorList>
    </citation>
    <scope>NUCLEOTIDE SEQUENCE [LARGE SCALE GENOMIC DNA]</scope>
    <source>
        <strain evidence="2 10">BS15</strain>
    </source>
</reference>
<dbReference type="EMBL" id="LSNG01000036">
    <property type="protein sequence ID" value="KXN75554.1"/>
    <property type="molecule type" value="Genomic_DNA"/>
</dbReference>
<evidence type="ECO:0000313" key="6">
    <source>
        <dbReference type="EMBL" id="PAB53848.1"/>
    </source>
</evidence>
<evidence type="ECO:0000313" key="15">
    <source>
        <dbReference type="Proteomes" id="UP000488295"/>
    </source>
</evidence>
<evidence type="ECO:0000313" key="12">
    <source>
        <dbReference type="Proteomes" id="UP000216008"/>
    </source>
</evidence>
<reference evidence="8 14" key="6">
    <citation type="submission" date="2019-06" db="EMBL/GenBank/DDBJ databases">
        <title>Whole genome sequencing of Lactobacillus johnsonii strain G2A.</title>
        <authorList>
            <person name="Conlan S."/>
            <person name="Thomas P.J."/>
            <person name="Mullikin J."/>
            <person name="Singer J."/>
            <person name="Weaver C."/>
            <person name="Segre J.A."/>
        </authorList>
    </citation>
    <scope>NUCLEOTIDE SEQUENCE [LARGE SCALE GENOMIC DNA]</scope>
    <source>
        <strain evidence="8 14">G2A</strain>
    </source>
</reference>
<reference evidence="3 9" key="1">
    <citation type="submission" date="2016-02" db="EMBL/GenBank/DDBJ databases">
        <title>Complete Genome Sequences of Lactobacillus johnsonii Strain W1.</title>
        <authorList>
            <person name="Sun Y."/>
            <person name="Wu X."/>
        </authorList>
    </citation>
    <scope>NUCLEOTIDE SEQUENCE [LARGE SCALE GENOMIC DNA]</scope>
    <source>
        <strain evidence="3 9">W1</strain>
    </source>
</reference>
<reference evidence="5 11" key="3">
    <citation type="submission" date="2017-04" db="EMBL/GenBank/DDBJ databases">
        <authorList>
            <person name="Lin X.B."/>
            <person name="Stothard P."/>
            <person name="Tasseva G."/>
            <person name="Walter J."/>
        </authorList>
    </citation>
    <scope>NUCLEOTIDE SEQUENCE [LARGE SCALE GENOMIC DNA]</scope>
    <source>
        <strain evidence="5 11">117c</strain>
    </source>
</reference>
<keyword evidence="1" id="KW-0812">Transmembrane</keyword>
<reference evidence="4 15" key="7">
    <citation type="submission" date="2019-11" db="EMBL/GenBank/DDBJ databases">
        <title>Gastrointestinal microbiota of Peromyscus leucopus.</title>
        <authorList>
            <person name="Milovic A."/>
            <person name="Bassam K."/>
            <person name="Barbour A.G."/>
        </authorList>
    </citation>
    <scope>NUCLEOTIDE SEQUENCE [LARGE SCALE GENOMIC DNA]</scope>
    <source>
        <strain evidence="4 15">LL8</strain>
    </source>
</reference>
<dbReference type="Proteomes" id="UP000094691">
    <property type="component" value="Chromosome"/>
</dbReference>
<feature type="transmembrane region" description="Helical" evidence="1">
    <location>
        <begin position="6"/>
        <end position="22"/>
    </location>
</feature>
<evidence type="ECO:0000313" key="3">
    <source>
        <dbReference type="EMBL" id="KXN75554.1"/>
    </source>
</evidence>
<sequence length="94" mass="10800">MVLKVLMLIFILLVFITAWYLIRSKNKGQFIIFTFIGNKKINMLFSITSLVLILTGFIGIIILFTLPKIFNFITLIIAAMALSIFSFTFMNLNE</sequence>
<dbReference type="EMBL" id="NIBD01000033">
    <property type="protein sequence ID" value="PAB54774.1"/>
    <property type="molecule type" value="Genomic_DNA"/>
</dbReference>
<name>A0A137PKQ1_LACJH</name>
<dbReference type="GeneID" id="83570617"/>
<dbReference type="EMBL" id="NIBB01000001">
    <property type="protein sequence ID" value="PAB53848.1"/>
    <property type="molecule type" value="Genomic_DNA"/>
</dbReference>
<dbReference type="EMBL" id="NGOH01000088">
    <property type="protein sequence ID" value="OYS11598.1"/>
    <property type="molecule type" value="Genomic_DNA"/>
</dbReference>
<dbReference type="RefSeq" id="WP_011161826.1">
    <property type="nucleotide sequence ID" value="NZ_BLMB01000025.1"/>
</dbReference>
<dbReference type="Proteomes" id="UP000216448">
    <property type="component" value="Unassembled WGS sequence"/>
</dbReference>
<dbReference type="Proteomes" id="UP000215693">
    <property type="component" value="Unassembled WGS sequence"/>
</dbReference>
<feature type="transmembrane region" description="Helical" evidence="1">
    <location>
        <begin position="72"/>
        <end position="92"/>
    </location>
</feature>
<evidence type="ECO:0000256" key="1">
    <source>
        <dbReference type="SAM" id="Phobius"/>
    </source>
</evidence>
<dbReference type="EMBL" id="CP016400">
    <property type="protein sequence ID" value="AOG25894.1"/>
    <property type="molecule type" value="Genomic_DNA"/>
</dbReference>
<reference evidence="5 11" key="5">
    <citation type="submission" date="2017-09" db="EMBL/GenBank/DDBJ databases">
        <title>Tripartite evolution among Lactobacillus johnsonii, Lactobacillus taiwanensis, Lactobacillus reuteri and their rodent host.</title>
        <authorList>
            <person name="Wang T."/>
            <person name="Knowles S."/>
            <person name="Cheng C."/>
        </authorList>
    </citation>
    <scope>NUCLEOTIDE SEQUENCE [LARGE SCALE GENOMIC DNA]</scope>
    <source>
        <strain evidence="5 11">117c</strain>
    </source>
</reference>
<evidence type="ECO:0008006" key="16">
    <source>
        <dbReference type="Google" id="ProtNLM"/>
    </source>
</evidence>
<evidence type="ECO:0000313" key="5">
    <source>
        <dbReference type="EMBL" id="OYS11598.1"/>
    </source>
</evidence>
<dbReference type="EMBL" id="WKKC01000010">
    <property type="protein sequence ID" value="MTE02904.1"/>
    <property type="molecule type" value="Genomic_DNA"/>
</dbReference>
<accession>A0A137PKQ1</accession>
<reference evidence="12 13" key="4">
    <citation type="submission" date="2017-05" db="EMBL/GenBank/DDBJ databases">
        <title>Lactobacillus johnsonii from commercial turkeys.</title>
        <authorList>
            <person name="Johnson T.J."/>
            <person name="Youmans B."/>
        </authorList>
    </citation>
    <scope>NUCLEOTIDE SEQUENCE [LARGE SCALE GENOMIC DNA]</scope>
    <source>
        <strain evidence="7 12">UMNLJ114</strain>
        <strain evidence="6 13">UMNLJ54</strain>
    </source>
</reference>